<gene>
    <name evidence="2" type="ORF">FHS34_003164</name>
</gene>
<keyword evidence="3" id="KW-1185">Reference proteome</keyword>
<protein>
    <submittedName>
        <fullName evidence="2">Uncharacterized protein</fullName>
    </submittedName>
</protein>
<comment type="caution">
    <text evidence="2">The sequence shown here is derived from an EMBL/GenBank/DDBJ whole genome shotgun (WGS) entry which is preliminary data.</text>
</comment>
<dbReference type="Proteomes" id="UP000585836">
    <property type="component" value="Unassembled WGS sequence"/>
</dbReference>
<reference evidence="2 3" key="1">
    <citation type="submission" date="2020-08" db="EMBL/GenBank/DDBJ databases">
        <title>Genomic Encyclopedia of Type Strains, Phase III (KMG-III): the genomes of soil and plant-associated and newly described type strains.</title>
        <authorList>
            <person name="Whitman W."/>
        </authorList>
    </citation>
    <scope>NUCLEOTIDE SEQUENCE [LARGE SCALE GENOMIC DNA]</scope>
    <source>
        <strain evidence="2 3">CECT 3313</strain>
    </source>
</reference>
<organism evidence="2 3">
    <name type="scientific">Streptomyces echinatus</name>
    <dbReference type="NCBI Taxonomy" id="67293"/>
    <lineage>
        <taxon>Bacteria</taxon>
        <taxon>Bacillati</taxon>
        <taxon>Actinomycetota</taxon>
        <taxon>Actinomycetes</taxon>
        <taxon>Kitasatosporales</taxon>
        <taxon>Streptomycetaceae</taxon>
        <taxon>Streptomyces</taxon>
    </lineage>
</organism>
<dbReference type="AlphaFoldDB" id="A0A7W9PTP6"/>
<evidence type="ECO:0000313" key="3">
    <source>
        <dbReference type="Proteomes" id="UP000585836"/>
    </source>
</evidence>
<name>A0A7W9PTP6_9ACTN</name>
<feature type="transmembrane region" description="Helical" evidence="1">
    <location>
        <begin position="20"/>
        <end position="45"/>
    </location>
</feature>
<proteinExistence type="predicted"/>
<keyword evidence="1" id="KW-1133">Transmembrane helix</keyword>
<sequence length="54" mass="5730">MPRNGLRIELIPREPDSISLGVGGTLLALAEGGAPIIAIPAGFLLSFRVRFSRI</sequence>
<evidence type="ECO:0000256" key="1">
    <source>
        <dbReference type="SAM" id="Phobius"/>
    </source>
</evidence>
<keyword evidence="1" id="KW-0812">Transmembrane</keyword>
<keyword evidence="1" id="KW-0472">Membrane</keyword>
<evidence type="ECO:0000313" key="2">
    <source>
        <dbReference type="EMBL" id="MBB5927701.1"/>
    </source>
</evidence>
<accession>A0A7W9PTP6</accession>
<dbReference type="RefSeq" id="WP_184965495.1">
    <property type="nucleotide sequence ID" value="NZ_BAAAWF010000088.1"/>
</dbReference>
<dbReference type="EMBL" id="JACHJK010000005">
    <property type="protein sequence ID" value="MBB5927701.1"/>
    <property type="molecule type" value="Genomic_DNA"/>
</dbReference>